<name>A0A1I8HP08_9PLAT</name>
<organism evidence="1 2">
    <name type="scientific">Macrostomum lignano</name>
    <dbReference type="NCBI Taxonomy" id="282301"/>
    <lineage>
        <taxon>Eukaryota</taxon>
        <taxon>Metazoa</taxon>
        <taxon>Spiralia</taxon>
        <taxon>Lophotrochozoa</taxon>
        <taxon>Platyhelminthes</taxon>
        <taxon>Rhabditophora</taxon>
        <taxon>Macrostomorpha</taxon>
        <taxon>Macrostomida</taxon>
        <taxon>Macrostomidae</taxon>
        <taxon>Macrostomum</taxon>
    </lineage>
</organism>
<reference evidence="2" key="1">
    <citation type="submission" date="2016-11" db="UniProtKB">
        <authorList>
            <consortium name="WormBaseParasite"/>
        </authorList>
    </citation>
    <scope>IDENTIFICATION</scope>
</reference>
<proteinExistence type="predicted"/>
<evidence type="ECO:0000313" key="2">
    <source>
        <dbReference type="WBParaSite" id="maker-uti_cns_0007206-snap-gene-0.3-mRNA-1"/>
    </source>
</evidence>
<dbReference type="WBParaSite" id="maker-uti_cns_0007206-snap-gene-0.3-mRNA-1">
    <property type="protein sequence ID" value="maker-uti_cns_0007206-snap-gene-0.3-mRNA-1"/>
    <property type="gene ID" value="maker-uti_cns_0007206-snap-gene-0.3"/>
</dbReference>
<evidence type="ECO:0000313" key="1">
    <source>
        <dbReference type="Proteomes" id="UP000095280"/>
    </source>
</evidence>
<sequence length="62" mass="7365">YRADSIKENTISWKSRAQNVASVRNLLVILKNYKKDSSCQYQKEFNKENFLQESQPLKRSQL</sequence>
<dbReference type="Proteomes" id="UP000095280">
    <property type="component" value="Unplaced"/>
</dbReference>
<dbReference type="AlphaFoldDB" id="A0A1I8HP08"/>
<accession>A0A1I8HP08</accession>
<keyword evidence="1" id="KW-1185">Reference proteome</keyword>
<protein>
    <submittedName>
        <fullName evidence="2">ENTH domain-containing protein</fullName>
    </submittedName>
</protein>